<reference evidence="1 2" key="1">
    <citation type="submission" date="2020-01" db="EMBL/GenBank/DDBJ databases">
        <title>Genetics and antimicrobial susceptibilities of Nocardia species isolated from the soil; a comparison with species isolated from humans.</title>
        <authorList>
            <person name="Carrasco G."/>
            <person name="Monzon S."/>
            <person name="Sansegundo M."/>
            <person name="Garcia E."/>
            <person name="Garrido N."/>
            <person name="Medina M.J."/>
            <person name="Villalon P."/>
            <person name="Ramirez-Arocha A.C."/>
            <person name="Jimenez P."/>
            <person name="Cuesta I."/>
            <person name="Valdezate S."/>
        </authorList>
    </citation>
    <scope>NUCLEOTIDE SEQUENCE [LARGE SCALE GENOMIC DNA]</scope>
    <source>
        <strain evidence="1 2">CNM20110626</strain>
    </source>
</reference>
<dbReference type="RefSeq" id="WP_163846282.1">
    <property type="nucleotide sequence ID" value="NZ_JAAGVB010000039.1"/>
</dbReference>
<dbReference type="AlphaFoldDB" id="A0A6P1CRE5"/>
<dbReference type="Proteomes" id="UP000471166">
    <property type="component" value="Unassembled WGS sequence"/>
</dbReference>
<protein>
    <submittedName>
        <fullName evidence="1">Uncharacterized protein</fullName>
    </submittedName>
</protein>
<organism evidence="1 2">
    <name type="scientific">Nocardia cyriacigeorgica</name>
    <dbReference type="NCBI Taxonomy" id="135487"/>
    <lineage>
        <taxon>Bacteria</taxon>
        <taxon>Bacillati</taxon>
        <taxon>Actinomycetota</taxon>
        <taxon>Actinomycetes</taxon>
        <taxon>Mycobacteriales</taxon>
        <taxon>Nocardiaceae</taxon>
        <taxon>Nocardia</taxon>
    </lineage>
</organism>
<proteinExistence type="predicted"/>
<name>A0A6P1CRE5_9NOCA</name>
<accession>A0A6P1CRE5</accession>
<evidence type="ECO:0000313" key="2">
    <source>
        <dbReference type="Proteomes" id="UP000471166"/>
    </source>
</evidence>
<gene>
    <name evidence="1" type="ORF">GV791_21605</name>
</gene>
<dbReference type="EMBL" id="JAAGVB010000039">
    <property type="protein sequence ID" value="NEW35140.1"/>
    <property type="molecule type" value="Genomic_DNA"/>
</dbReference>
<evidence type="ECO:0000313" key="1">
    <source>
        <dbReference type="EMBL" id="NEW35140.1"/>
    </source>
</evidence>
<sequence>MGSDPLIYIVDEMVAPPGQGRAFLDLYLREYVPGARERGLELDRVLVSPPVWLDGQSNTITVSWTVRGAEQWWRQRLGASRDPEVAAWWGRADDVLIRRRRTTSCEYEDVEALGDV</sequence>
<comment type="caution">
    <text evidence="1">The sequence shown here is derived from an EMBL/GenBank/DDBJ whole genome shotgun (WGS) entry which is preliminary data.</text>
</comment>